<sequence>MEMSRSRCWAQVGQVREKLLLVTARGRETDSLQAAKKQLAGRQQCRYAKKSLLGVANRSLSSSSRPIQPIRSSGSISCGYGDGFIRKITAGDRIRTAITRSYTTKRGISDTDSTYISYGIADRLFTNCSEQADYSISKKLRKADQVPKAESGEEIGEGSGWWYEGESNLSVLYGCLQMPTYANGWINGRTRSSSYLLDVGPGHFSTHVSPHCSTARTPHARGLPGLQQIPVRALLAGRRAPHGRGACNHVPHRACLLPEGSIRAVERRHSCLRRRYSQGRCPAGRCCLEEPVQGLAHGPQGRRARLGQDRKGRLVHAPVAGQPC</sequence>
<proteinExistence type="predicted"/>
<dbReference type="HOGENOM" id="CLU_858393_0_0_1"/>
<accession>A0A022VQC1</accession>
<dbReference type="AlphaFoldDB" id="A0A022VQC1"/>
<dbReference type="OrthoDB" id="10253878at2759"/>
<dbReference type="EMBL" id="KK207932">
    <property type="protein sequence ID" value="EZF48196.1"/>
    <property type="molecule type" value="Genomic_DNA"/>
</dbReference>
<gene>
    <name evidence="1" type="ORF">H103_08120</name>
</gene>
<reference evidence="1" key="1">
    <citation type="submission" date="2014-02" db="EMBL/GenBank/DDBJ databases">
        <title>The Genome Sequence of Trichophyton rubrum (morphotype fischeri) CBS 288.86.</title>
        <authorList>
            <consortium name="The Broad Institute Genomics Platform"/>
            <person name="Cuomo C.A."/>
            <person name="White T.C."/>
            <person name="Graser Y."/>
            <person name="Martinez-Rossi N."/>
            <person name="Heitman J."/>
            <person name="Young S.K."/>
            <person name="Zeng Q."/>
            <person name="Gargeya S."/>
            <person name="Abouelleil A."/>
            <person name="Alvarado L."/>
            <person name="Chapman S.B."/>
            <person name="Gainer-Dewar J."/>
            <person name="Goldberg J."/>
            <person name="Griggs A."/>
            <person name="Gujja S."/>
            <person name="Hansen M."/>
            <person name="Howarth C."/>
            <person name="Imamovic A."/>
            <person name="Larimer J."/>
            <person name="Martinez D."/>
            <person name="Murphy C."/>
            <person name="Pearson M.D."/>
            <person name="Persinoti G."/>
            <person name="Poon T."/>
            <person name="Priest M."/>
            <person name="Roberts A.D."/>
            <person name="Saif S."/>
            <person name="Shea T.D."/>
            <person name="Sykes S.N."/>
            <person name="Wortman J."/>
            <person name="Nusbaum C."/>
            <person name="Birren B."/>
        </authorList>
    </citation>
    <scope>NUCLEOTIDE SEQUENCE [LARGE SCALE GENOMIC DNA]</scope>
    <source>
        <strain evidence="1">CBS 288.86</strain>
    </source>
</reference>
<protein>
    <submittedName>
        <fullName evidence="1">Uncharacterized protein</fullName>
    </submittedName>
</protein>
<name>A0A022VQC1_TRIRU</name>
<organism evidence="1">
    <name type="scientific">Trichophyton rubrum CBS 288.86</name>
    <dbReference type="NCBI Taxonomy" id="1215330"/>
    <lineage>
        <taxon>Eukaryota</taxon>
        <taxon>Fungi</taxon>
        <taxon>Dikarya</taxon>
        <taxon>Ascomycota</taxon>
        <taxon>Pezizomycotina</taxon>
        <taxon>Eurotiomycetes</taxon>
        <taxon>Eurotiomycetidae</taxon>
        <taxon>Onygenales</taxon>
        <taxon>Arthrodermataceae</taxon>
        <taxon>Trichophyton</taxon>
    </lineage>
</organism>
<dbReference type="Proteomes" id="UP000023758">
    <property type="component" value="Unassembled WGS sequence"/>
</dbReference>
<evidence type="ECO:0000313" key="1">
    <source>
        <dbReference type="EMBL" id="EZF48196.1"/>
    </source>
</evidence>